<dbReference type="GeneID" id="96749540"/>
<dbReference type="InterPro" id="IPR000620">
    <property type="entry name" value="EamA_dom"/>
</dbReference>
<evidence type="ECO:0000256" key="7">
    <source>
        <dbReference type="SAM" id="MobiDB-lite"/>
    </source>
</evidence>
<dbReference type="AlphaFoldDB" id="A0A5J4L892"/>
<dbReference type="Proteomes" id="UP000325598">
    <property type="component" value="Unassembled WGS sequence"/>
</dbReference>
<feature type="transmembrane region" description="Helical" evidence="8">
    <location>
        <begin position="209"/>
        <end position="227"/>
    </location>
</feature>
<reference evidence="10 11" key="1">
    <citation type="submission" date="2019-10" db="EMBL/GenBank/DDBJ databases">
        <title>Whole genome shotgun sequence of Streptomyces angustmyceticus NBRC 3934.</title>
        <authorList>
            <person name="Hosoyama A."/>
            <person name="Ichikawa N."/>
            <person name="Kimura A."/>
            <person name="Kitahashi Y."/>
            <person name="Komaki H."/>
            <person name="Uohara A."/>
        </authorList>
    </citation>
    <scope>NUCLEOTIDE SEQUENCE [LARGE SCALE GENOMIC DNA]</scope>
    <source>
        <strain evidence="10 11">NBRC 3934</strain>
    </source>
</reference>
<evidence type="ECO:0000256" key="1">
    <source>
        <dbReference type="ARBA" id="ARBA00004651"/>
    </source>
</evidence>
<feature type="transmembrane region" description="Helical" evidence="8">
    <location>
        <begin position="156"/>
        <end position="174"/>
    </location>
</feature>
<dbReference type="PANTHER" id="PTHR42920">
    <property type="entry name" value="OS03G0707200 PROTEIN-RELATED"/>
    <property type="match status" value="1"/>
</dbReference>
<proteinExistence type="inferred from homology"/>
<feature type="region of interest" description="Disordered" evidence="7">
    <location>
        <begin position="320"/>
        <end position="365"/>
    </location>
</feature>
<organism evidence="10 11">
    <name type="scientific">Streptomyces angustmyceticus</name>
    <dbReference type="NCBI Taxonomy" id="285578"/>
    <lineage>
        <taxon>Bacteria</taxon>
        <taxon>Bacillati</taxon>
        <taxon>Actinomycetota</taxon>
        <taxon>Actinomycetes</taxon>
        <taxon>Kitasatosporales</taxon>
        <taxon>Streptomycetaceae</taxon>
        <taxon>Streptomyces</taxon>
    </lineage>
</organism>
<dbReference type="EMBL" id="BLAG01000004">
    <property type="protein sequence ID" value="GES28071.1"/>
    <property type="molecule type" value="Genomic_DNA"/>
</dbReference>
<name>A0A5J4L892_9ACTN</name>
<gene>
    <name evidence="10" type="ORF">San01_05580</name>
</gene>
<evidence type="ECO:0000256" key="3">
    <source>
        <dbReference type="ARBA" id="ARBA00022475"/>
    </source>
</evidence>
<keyword evidence="3" id="KW-1003">Cell membrane</keyword>
<dbReference type="PANTHER" id="PTHR42920:SF24">
    <property type="entry name" value="AROMATIC AMINO ACID EXPORTER YDDG"/>
    <property type="match status" value="1"/>
</dbReference>
<dbReference type="Pfam" id="PF00892">
    <property type="entry name" value="EamA"/>
    <property type="match status" value="1"/>
</dbReference>
<evidence type="ECO:0000313" key="10">
    <source>
        <dbReference type="EMBL" id="GES28071.1"/>
    </source>
</evidence>
<evidence type="ECO:0000256" key="8">
    <source>
        <dbReference type="SAM" id="Phobius"/>
    </source>
</evidence>
<dbReference type="InterPro" id="IPR051258">
    <property type="entry name" value="Diverse_Substrate_Transporter"/>
</dbReference>
<evidence type="ECO:0000256" key="5">
    <source>
        <dbReference type="ARBA" id="ARBA00022989"/>
    </source>
</evidence>
<feature type="transmembrane region" description="Helical" evidence="8">
    <location>
        <begin position="129"/>
        <end position="149"/>
    </location>
</feature>
<accession>A0A5J4L892</accession>
<evidence type="ECO:0000256" key="4">
    <source>
        <dbReference type="ARBA" id="ARBA00022692"/>
    </source>
</evidence>
<feature type="transmembrane region" description="Helical" evidence="8">
    <location>
        <begin position="239"/>
        <end position="257"/>
    </location>
</feature>
<keyword evidence="11" id="KW-1185">Reference proteome</keyword>
<dbReference type="InterPro" id="IPR037185">
    <property type="entry name" value="EmrE-like"/>
</dbReference>
<feature type="compositionally biased region" description="Low complexity" evidence="7">
    <location>
        <begin position="355"/>
        <end position="365"/>
    </location>
</feature>
<evidence type="ECO:0000313" key="11">
    <source>
        <dbReference type="Proteomes" id="UP000325598"/>
    </source>
</evidence>
<protein>
    <recommendedName>
        <fullName evidence="9">EamA domain-containing protein</fullName>
    </recommendedName>
</protein>
<keyword evidence="6 8" id="KW-0472">Membrane</keyword>
<feature type="transmembrane region" description="Helical" evidence="8">
    <location>
        <begin position="105"/>
        <end position="123"/>
    </location>
</feature>
<evidence type="ECO:0000256" key="2">
    <source>
        <dbReference type="ARBA" id="ARBA00007362"/>
    </source>
</evidence>
<evidence type="ECO:0000256" key="6">
    <source>
        <dbReference type="ARBA" id="ARBA00023136"/>
    </source>
</evidence>
<dbReference type="RefSeq" id="WP_308686886.1">
    <property type="nucleotide sequence ID" value="NZ_BLAG01000004.1"/>
</dbReference>
<feature type="transmembrane region" description="Helical" evidence="8">
    <location>
        <begin position="180"/>
        <end position="197"/>
    </location>
</feature>
<sequence length="389" mass="39182">MAITRGGDGAGNAGGEGIGRLKHRTGAESSRTAAGAMVGRVLGRVPAPGLVCGGIVGLQGGAALSVHLYPAVGPAGVVMLRLVIAAVLLGALWRPRWRRPSPGTPGIVLTAGTLLAVHHLAYYEAVGRIPLGAATTIEFVGPFAIALATSRRPADLVWSLLAAAGVLLLGEGGIPLDLLGIGLAALAAACWAGYILVSARLARRTGGGGGLALAVAWGALLSLPYGITRGGGELLEPRVLLLAAAVAVLAGVLPYSCNLEALRRVPPRVFGILTSLEPAVGAVAGLLLLGQRLAPVQYLGISAVAAASIGASLLAGDGDDGRGGAEPAEGAQAAPAYRNARPGREPRSRRRPTSGRRIPGPAAPRRYALRARLGWTRDGSPGIFGWSGG</sequence>
<feature type="transmembrane region" description="Helical" evidence="8">
    <location>
        <begin position="269"/>
        <end position="290"/>
    </location>
</feature>
<feature type="domain" description="EamA" evidence="9">
    <location>
        <begin position="179"/>
        <end position="310"/>
    </location>
</feature>
<feature type="transmembrane region" description="Helical" evidence="8">
    <location>
        <begin position="75"/>
        <end position="93"/>
    </location>
</feature>
<keyword evidence="4 8" id="KW-0812">Transmembrane</keyword>
<feature type="compositionally biased region" description="Low complexity" evidence="7">
    <location>
        <begin position="325"/>
        <end position="336"/>
    </location>
</feature>
<keyword evidence="5 8" id="KW-1133">Transmembrane helix</keyword>
<evidence type="ECO:0000259" key="9">
    <source>
        <dbReference type="Pfam" id="PF00892"/>
    </source>
</evidence>
<feature type="transmembrane region" description="Helical" evidence="8">
    <location>
        <begin position="47"/>
        <end position="69"/>
    </location>
</feature>
<dbReference type="SUPFAM" id="SSF103481">
    <property type="entry name" value="Multidrug resistance efflux transporter EmrE"/>
    <property type="match status" value="2"/>
</dbReference>
<comment type="similarity">
    <text evidence="2">Belongs to the EamA transporter family.</text>
</comment>
<comment type="subcellular location">
    <subcellularLocation>
        <location evidence="1">Cell membrane</location>
        <topology evidence="1">Multi-pass membrane protein</topology>
    </subcellularLocation>
</comment>
<comment type="caution">
    <text evidence="10">The sequence shown here is derived from an EMBL/GenBank/DDBJ whole genome shotgun (WGS) entry which is preliminary data.</text>
</comment>
<dbReference type="GO" id="GO:0005886">
    <property type="term" value="C:plasma membrane"/>
    <property type="evidence" value="ECO:0007669"/>
    <property type="project" value="UniProtKB-SubCell"/>
</dbReference>